<dbReference type="Pfam" id="PF07852">
    <property type="entry name" value="DUF1642"/>
    <property type="match status" value="1"/>
</dbReference>
<keyword evidence="2" id="KW-1185">Reference proteome</keyword>
<accession>A0A0E3T929</accession>
<dbReference type="GeneID" id="26645841"/>
<dbReference type="Proteomes" id="UP000033340">
    <property type="component" value="Segment"/>
</dbReference>
<protein>
    <recommendedName>
        <fullName evidence="3">DUF1642 domain-containing protein</fullName>
    </recommendedName>
</protein>
<evidence type="ECO:0008006" key="3">
    <source>
        <dbReference type="Google" id="ProtNLM"/>
    </source>
</evidence>
<dbReference type="KEGG" id="vg:26645841"/>
<evidence type="ECO:0000313" key="2">
    <source>
        <dbReference type="Proteomes" id="UP000033340"/>
    </source>
</evidence>
<sequence>MNKQELINALEELKFSHVPVVQELSNRSQCYNEAIKAAILLAKKLDEPKKVIVPKFVAEWYEENKHALDLAIFTQIRMLDGNSYPHDSEFDCWLDQSKNNPIETLIRMKDGYEVEKEPLYHVVFTGLGNKGEDCYLWVDTSHNNEVYFSNKPNMGKNKFTEQEIKEIDERYWAFAVPVYK</sequence>
<dbReference type="EMBL" id="KR049063">
    <property type="protein sequence ID" value="AKC05002.1"/>
    <property type="molecule type" value="Genomic_DNA"/>
</dbReference>
<evidence type="ECO:0000313" key="1">
    <source>
        <dbReference type="EMBL" id="AKC05002.1"/>
    </source>
</evidence>
<dbReference type="RefSeq" id="YP_009219733.1">
    <property type="nucleotide sequence ID" value="NC_029026.1"/>
</dbReference>
<reference evidence="1 2" key="1">
    <citation type="journal article" date="2015" name="Genome Announc.">
        <title>Complete Genome Sequence of Enterococcus Bacteriophage EFLK1.</title>
        <authorList>
            <person name="Khalifa L."/>
            <person name="Coppenhagen-Glazer S."/>
            <person name="Shlezinger M."/>
            <person name="Kott-Gutkowski M."/>
            <person name="Adini O."/>
            <person name="Beyth N."/>
            <person name="Hazan R."/>
        </authorList>
    </citation>
    <scope>NUCLEOTIDE SEQUENCE [LARGE SCALE GENOMIC DNA]</scope>
</reference>
<reference evidence="2" key="2">
    <citation type="submission" date="2015-03" db="EMBL/GenBank/DDBJ databases">
        <title>Additive effect of two phages aimed for phage therapy.</title>
        <authorList>
            <person name="Khalifa L."/>
            <person name="Beyth N."/>
            <person name="Hazan R."/>
        </authorList>
    </citation>
    <scope>NUCLEOTIDE SEQUENCE [LARGE SCALE GENOMIC DNA]</scope>
</reference>
<name>A0A0E3T929_9CAUD</name>
<organism evidence="1 2">
    <name type="scientific">Enterococcus phage EFLK1</name>
    <dbReference type="NCBI Taxonomy" id="1640885"/>
    <lineage>
        <taxon>Viruses</taxon>
        <taxon>Duplodnaviria</taxon>
        <taxon>Heunggongvirae</taxon>
        <taxon>Uroviricota</taxon>
        <taxon>Caudoviricetes</taxon>
        <taxon>Herelleviridae</taxon>
        <taxon>Brockvirinae</taxon>
        <taxon>Kochikohdavirus</taxon>
        <taxon>Kochikohdavirus EFLK1</taxon>
    </lineage>
</organism>
<proteinExistence type="predicted"/>
<dbReference type="InterPro" id="IPR012865">
    <property type="entry name" value="DUF1642"/>
</dbReference>